<dbReference type="InterPro" id="IPR048945">
    <property type="entry name" value="RASSF8/10_RA"/>
</dbReference>
<dbReference type="PROSITE" id="PS50200">
    <property type="entry name" value="RA"/>
    <property type="match status" value="1"/>
</dbReference>
<keyword evidence="3" id="KW-1185">Reference proteome</keyword>
<proteinExistence type="predicted"/>
<name>A0ABM1EYT4_PRICU</name>
<protein>
    <submittedName>
        <fullName evidence="4">Ras association domain-containing protein 8-like</fullName>
    </submittedName>
</protein>
<accession>A0ABM1EYT4</accession>
<dbReference type="InterPro" id="IPR000159">
    <property type="entry name" value="RA_dom"/>
</dbReference>
<dbReference type="SMART" id="SM00314">
    <property type="entry name" value="RA"/>
    <property type="match status" value="1"/>
</dbReference>
<feature type="region of interest" description="Disordered" evidence="1">
    <location>
        <begin position="104"/>
        <end position="126"/>
    </location>
</feature>
<gene>
    <name evidence="4" type="primary">LOC106817203</name>
</gene>
<feature type="domain" description="Ras-associating" evidence="2">
    <location>
        <begin position="1"/>
        <end position="82"/>
    </location>
</feature>
<sequence length="126" mass="13476">MELKVWVEGIQRIICGVSEQTTCQDVVVALAHATGKTGRFVLVERWRDNEKLMSPAESPARALSKWGEYAAEVQFILRKSDSQSRPPSVQHGYLSAMPDFYGDSGGGGGGGGGGRGVRKMATFSGA</sequence>
<evidence type="ECO:0000313" key="3">
    <source>
        <dbReference type="Proteomes" id="UP000695022"/>
    </source>
</evidence>
<feature type="compositionally biased region" description="Gly residues" evidence="1">
    <location>
        <begin position="104"/>
        <end position="115"/>
    </location>
</feature>
<evidence type="ECO:0000256" key="1">
    <source>
        <dbReference type="SAM" id="MobiDB-lite"/>
    </source>
</evidence>
<organism evidence="3 4">
    <name type="scientific">Priapulus caudatus</name>
    <name type="common">Priapulid worm</name>
    <dbReference type="NCBI Taxonomy" id="37621"/>
    <lineage>
        <taxon>Eukaryota</taxon>
        <taxon>Metazoa</taxon>
        <taxon>Ecdysozoa</taxon>
        <taxon>Scalidophora</taxon>
        <taxon>Priapulida</taxon>
        <taxon>Priapulimorpha</taxon>
        <taxon>Priapulimorphida</taxon>
        <taxon>Priapulidae</taxon>
        <taxon>Priapulus</taxon>
    </lineage>
</organism>
<dbReference type="PANTHER" id="PTHR15286:SF6">
    <property type="entry name" value="GH01133P"/>
    <property type="match status" value="1"/>
</dbReference>
<dbReference type="Gene3D" id="3.10.20.90">
    <property type="entry name" value="Phosphatidylinositol 3-kinase Catalytic Subunit, Chain A, domain 1"/>
    <property type="match status" value="1"/>
</dbReference>
<dbReference type="SUPFAM" id="SSF54236">
    <property type="entry name" value="Ubiquitin-like"/>
    <property type="match status" value="1"/>
</dbReference>
<dbReference type="InterPro" id="IPR033593">
    <property type="entry name" value="N-RASSF"/>
</dbReference>
<dbReference type="PANTHER" id="PTHR15286">
    <property type="entry name" value="RAS-ASSOCIATING DOMAIN CONTAINING PROTEIN"/>
    <property type="match status" value="1"/>
</dbReference>
<feature type="non-terminal residue" evidence="4">
    <location>
        <position position="126"/>
    </location>
</feature>
<dbReference type="GeneID" id="106817203"/>
<evidence type="ECO:0000313" key="4">
    <source>
        <dbReference type="RefSeq" id="XP_014677355.1"/>
    </source>
</evidence>
<dbReference type="Proteomes" id="UP000695022">
    <property type="component" value="Unplaced"/>
</dbReference>
<dbReference type="RefSeq" id="XP_014677355.1">
    <property type="nucleotide sequence ID" value="XM_014821869.1"/>
</dbReference>
<evidence type="ECO:0000259" key="2">
    <source>
        <dbReference type="PROSITE" id="PS50200"/>
    </source>
</evidence>
<reference evidence="4" key="1">
    <citation type="submission" date="2025-08" db="UniProtKB">
        <authorList>
            <consortium name="RefSeq"/>
        </authorList>
    </citation>
    <scope>IDENTIFICATION</scope>
</reference>
<dbReference type="Pfam" id="PF21712">
    <property type="entry name" value="RASSF8-10_RA"/>
    <property type="match status" value="1"/>
</dbReference>
<dbReference type="InterPro" id="IPR029071">
    <property type="entry name" value="Ubiquitin-like_domsf"/>
</dbReference>